<dbReference type="Pfam" id="PF13487">
    <property type="entry name" value="HD_5"/>
    <property type="match status" value="1"/>
</dbReference>
<dbReference type="Proteomes" id="UP001181355">
    <property type="component" value="Chromosome"/>
</dbReference>
<organism evidence="3 4">
    <name type="scientific">Undibacterium cyanobacteriorum</name>
    <dbReference type="NCBI Taxonomy" id="3073561"/>
    <lineage>
        <taxon>Bacteria</taxon>
        <taxon>Pseudomonadati</taxon>
        <taxon>Pseudomonadota</taxon>
        <taxon>Betaproteobacteria</taxon>
        <taxon>Burkholderiales</taxon>
        <taxon>Oxalobacteraceae</taxon>
        <taxon>Undibacterium</taxon>
    </lineage>
</organism>
<dbReference type="Pfam" id="PF11871">
    <property type="entry name" value="DUF3391"/>
    <property type="match status" value="1"/>
</dbReference>
<dbReference type="SMART" id="SM00471">
    <property type="entry name" value="HDc"/>
    <property type="match status" value="1"/>
</dbReference>
<feature type="domain" description="HD" evidence="1">
    <location>
        <begin position="170"/>
        <end position="292"/>
    </location>
</feature>
<dbReference type="SUPFAM" id="SSF109604">
    <property type="entry name" value="HD-domain/PDEase-like"/>
    <property type="match status" value="1"/>
</dbReference>
<accession>A0ABY9RIF4</accession>
<dbReference type="PANTHER" id="PTHR43155">
    <property type="entry name" value="CYCLIC DI-GMP PHOSPHODIESTERASE PA4108-RELATED"/>
    <property type="match status" value="1"/>
</dbReference>
<dbReference type="PANTHER" id="PTHR43155:SF2">
    <property type="entry name" value="CYCLIC DI-GMP PHOSPHODIESTERASE PA4108"/>
    <property type="match status" value="1"/>
</dbReference>
<dbReference type="InterPro" id="IPR003607">
    <property type="entry name" value="HD/PDEase_dom"/>
</dbReference>
<evidence type="ECO:0000259" key="1">
    <source>
        <dbReference type="PROSITE" id="PS51831"/>
    </source>
</evidence>
<dbReference type="InterPro" id="IPR037522">
    <property type="entry name" value="HD_GYP_dom"/>
</dbReference>
<feature type="domain" description="HD-GYP" evidence="2">
    <location>
        <begin position="150"/>
        <end position="343"/>
    </location>
</feature>
<dbReference type="NCBIfam" id="TIGR00277">
    <property type="entry name" value="HDIG"/>
    <property type="match status" value="1"/>
</dbReference>
<dbReference type="InterPro" id="IPR021812">
    <property type="entry name" value="DUF3391"/>
</dbReference>
<keyword evidence="4" id="KW-1185">Reference proteome</keyword>
<dbReference type="Gene3D" id="1.10.3210.10">
    <property type="entry name" value="Hypothetical protein af1432"/>
    <property type="match status" value="1"/>
</dbReference>
<proteinExistence type="predicted"/>
<evidence type="ECO:0000313" key="4">
    <source>
        <dbReference type="Proteomes" id="UP001181355"/>
    </source>
</evidence>
<protein>
    <submittedName>
        <fullName evidence="3">DUF3391 domain-containing protein</fullName>
    </submittedName>
</protein>
<dbReference type="InterPro" id="IPR006675">
    <property type="entry name" value="HDIG_dom"/>
</dbReference>
<dbReference type="RefSeq" id="WP_309482493.1">
    <property type="nucleotide sequence ID" value="NZ_CP133720.1"/>
</dbReference>
<dbReference type="PROSITE" id="PS51831">
    <property type="entry name" value="HD"/>
    <property type="match status" value="1"/>
</dbReference>
<evidence type="ECO:0000259" key="2">
    <source>
        <dbReference type="PROSITE" id="PS51832"/>
    </source>
</evidence>
<dbReference type="InterPro" id="IPR006674">
    <property type="entry name" value="HD_domain"/>
</dbReference>
<dbReference type="CDD" id="cd00077">
    <property type="entry name" value="HDc"/>
    <property type="match status" value="1"/>
</dbReference>
<gene>
    <name evidence="3" type="ORF">RF679_01665</name>
</gene>
<reference evidence="3" key="1">
    <citation type="submission" date="2023-09" db="EMBL/GenBank/DDBJ databases">
        <title>Undibacterium sp. 20NA77.5 isolated from freshwater.</title>
        <authorList>
            <person name="Le V."/>
            <person name="Ko S.-R."/>
            <person name="Ahn C.-Y."/>
            <person name="Oh H.-M."/>
        </authorList>
    </citation>
    <scope>NUCLEOTIDE SEQUENCE</scope>
    <source>
        <strain evidence="3">20NA77.5</strain>
    </source>
</reference>
<dbReference type="PROSITE" id="PS51832">
    <property type="entry name" value="HD_GYP"/>
    <property type="match status" value="1"/>
</dbReference>
<evidence type="ECO:0000313" key="3">
    <source>
        <dbReference type="EMBL" id="WMW81003.1"/>
    </source>
</evidence>
<name>A0ABY9RIF4_9BURK</name>
<dbReference type="EMBL" id="CP133720">
    <property type="protein sequence ID" value="WMW81003.1"/>
    <property type="molecule type" value="Genomic_DNA"/>
</dbReference>
<sequence>MADDSQLIAIDQVKIGMFIKLDLSWFEHSFSMNSFKITNEQQIQELQALKLKHIRYIPSKSDLSKINPSKPQTSSANSPPVNGQVFSNIIEAKKARFEKLAKQREELAKCEEKFIQAASVVRSIGKTIFSQPEATIKEATKLVDSIAEIFLDSNDTVMHLIQQTSANEELYFHALNVSVLAMMIASEMKCTEAQIKSVGMAALFHDLGKVNIPDKILNKTEPLTKPEQNFFELHPDYGVEVGKKAGLPPVVLEVIASHHEYLDGTGYPKKLKADAIRMPTRIVTIANVYDNLCNHIDPAQSLTPHEALSSMYAHRRAQFDSAIMATLIKSLGVYPPGTIVRLSNEAIGLVMNVNVGKPLRPRVLVYDAEIPKEDAIILDLADESGDISVTGSIRPGLLPKVIFDYLNPRKRVNYYFDSKSKNTPAGNSKQSS</sequence>